<dbReference type="AlphaFoldDB" id="A0A438HRA7"/>
<accession>A0A438HRA7</accession>
<evidence type="ECO:0000313" key="2">
    <source>
        <dbReference type="Proteomes" id="UP000288805"/>
    </source>
</evidence>
<gene>
    <name evidence="1" type="ORF">CK203_043492</name>
</gene>
<dbReference type="PANTHER" id="PTHR31115:SF4">
    <property type="entry name" value="SPECTRIN BETA CHAIN, BRAIN"/>
    <property type="match status" value="1"/>
</dbReference>
<sequence>MPLLFSSTDMACSSPFWKKMESFFASVSLEDVSYLKQQLRLAEELDGSLSQMFGLEFDVLDSGDRQGSLSNQESSKADASCGTFDMRWRLDKVTPMYHRVLSALIEEDESEELYHHNRDRVEFEVESKEDSQSQKSSLWTDTLLIGVLHLTQLGIKACPILYITMSSHKEMMAYRIQMWGLSVIFVRMIWASAGATEYWLISRDNGRLLIHTLIYHIDFMYDSHGRTTCEVVTMIMLFSFLPLLQPDLAEGEEGINQEIVTLKEKLYQQVEKKKTNMGQIDKAVQNGRDFERRDIEQVAMNQLVEMAYRKRLVLVLFFCQLSLLSNQLLIICLRIKIAGEELEVTDEGDASEQMLDTVTGLSKILKDKRMCFGIGDAKLQQIEASWRSFK</sequence>
<dbReference type="EMBL" id="QGNW01000188">
    <property type="protein sequence ID" value="RVW86992.1"/>
    <property type="molecule type" value="Genomic_DNA"/>
</dbReference>
<dbReference type="PANTHER" id="PTHR31115">
    <property type="entry name" value="OS05G0107300 PROTEIN"/>
    <property type="match status" value="1"/>
</dbReference>
<dbReference type="Proteomes" id="UP000288805">
    <property type="component" value="Unassembled WGS sequence"/>
</dbReference>
<comment type="caution">
    <text evidence="1">The sequence shown here is derived from an EMBL/GenBank/DDBJ whole genome shotgun (WGS) entry which is preliminary data.</text>
</comment>
<proteinExistence type="predicted"/>
<name>A0A438HRA7_VITVI</name>
<organism evidence="1 2">
    <name type="scientific">Vitis vinifera</name>
    <name type="common">Grape</name>
    <dbReference type="NCBI Taxonomy" id="29760"/>
    <lineage>
        <taxon>Eukaryota</taxon>
        <taxon>Viridiplantae</taxon>
        <taxon>Streptophyta</taxon>
        <taxon>Embryophyta</taxon>
        <taxon>Tracheophyta</taxon>
        <taxon>Spermatophyta</taxon>
        <taxon>Magnoliopsida</taxon>
        <taxon>eudicotyledons</taxon>
        <taxon>Gunneridae</taxon>
        <taxon>Pentapetalae</taxon>
        <taxon>rosids</taxon>
        <taxon>Vitales</taxon>
        <taxon>Vitaceae</taxon>
        <taxon>Viteae</taxon>
        <taxon>Vitis</taxon>
    </lineage>
</organism>
<protein>
    <submittedName>
        <fullName evidence="1">Uncharacterized protein</fullName>
    </submittedName>
</protein>
<reference evidence="1 2" key="1">
    <citation type="journal article" date="2018" name="PLoS Genet.">
        <title>Population sequencing reveals clonal diversity and ancestral inbreeding in the grapevine cultivar Chardonnay.</title>
        <authorList>
            <person name="Roach M.J."/>
            <person name="Johnson D.L."/>
            <person name="Bohlmann J."/>
            <person name="van Vuuren H.J."/>
            <person name="Jones S.J."/>
            <person name="Pretorius I.S."/>
            <person name="Schmidt S.A."/>
            <person name="Borneman A.R."/>
        </authorList>
    </citation>
    <scope>NUCLEOTIDE SEQUENCE [LARGE SCALE GENOMIC DNA]</scope>
    <source>
        <strain evidence="2">cv. Chardonnay</strain>
        <tissue evidence="1">Leaf</tissue>
    </source>
</reference>
<evidence type="ECO:0000313" key="1">
    <source>
        <dbReference type="EMBL" id="RVW86992.1"/>
    </source>
</evidence>